<protein>
    <recommendedName>
        <fullName evidence="7">Rhodopsin domain-containing protein</fullName>
    </recommendedName>
</protein>
<dbReference type="PANTHER" id="PTHR33048:SF149">
    <property type="entry name" value="UBID FAMILY DECARBOXYLASE"/>
    <property type="match status" value="1"/>
</dbReference>
<dbReference type="PANTHER" id="PTHR33048">
    <property type="entry name" value="PTH11-LIKE INTEGRAL MEMBRANE PROTEIN (AFU_ORTHOLOGUE AFUA_5G11245)"/>
    <property type="match status" value="1"/>
</dbReference>
<comment type="subcellular location">
    <subcellularLocation>
        <location evidence="1">Membrane</location>
        <topology evidence="1">Multi-pass membrane protein</topology>
    </subcellularLocation>
</comment>
<keyword evidence="9" id="KW-1185">Reference proteome</keyword>
<evidence type="ECO:0000313" key="8">
    <source>
        <dbReference type="EMBL" id="UQC73958.1"/>
    </source>
</evidence>
<evidence type="ECO:0000256" key="1">
    <source>
        <dbReference type="ARBA" id="ARBA00004141"/>
    </source>
</evidence>
<name>A0A9Q8W7F9_9PEZI</name>
<evidence type="ECO:0000256" key="2">
    <source>
        <dbReference type="ARBA" id="ARBA00022692"/>
    </source>
</evidence>
<evidence type="ECO:0000256" key="4">
    <source>
        <dbReference type="ARBA" id="ARBA00023136"/>
    </source>
</evidence>
<organism evidence="8 9">
    <name type="scientific">Colletotrichum lupini</name>
    <dbReference type="NCBI Taxonomy" id="145971"/>
    <lineage>
        <taxon>Eukaryota</taxon>
        <taxon>Fungi</taxon>
        <taxon>Dikarya</taxon>
        <taxon>Ascomycota</taxon>
        <taxon>Pezizomycotina</taxon>
        <taxon>Sordariomycetes</taxon>
        <taxon>Hypocreomycetidae</taxon>
        <taxon>Glomerellales</taxon>
        <taxon>Glomerellaceae</taxon>
        <taxon>Colletotrichum</taxon>
        <taxon>Colletotrichum acutatum species complex</taxon>
    </lineage>
</organism>
<evidence type="ECO:0000256" key="3">
    <source>
        <dbReference type="ARBA" id="ARBA00022989"/>
    </source>
</evidence>
<accession>A0A9Q8W7F9</accession>
<feature type="transmembrane region" description="Helical" evidence="6">
    <location>
        <begin position="137"/>
        <end position="161"/>
    </location>
</feature>
<proteinExistence type="inferred from homology"/>
<dbReference type="Pfam" id="PF20684">
    <property type="entry name" value="Fung_rhodopsin"/>
    <property type="match status" value="1"/>
</dbReference>
<evidence type="ECO:0000256" key="5">
    <source>
        <dbReference type="ARBA" id="ARBA00038359"/>
    </source>
</evidence>
<dbReference type="KEGG" id="clup:CLUP02_00605"/>
<gene>
    <name evidence="8" type="ORF">CLUP02_00605</name>
</gene>
<evidence type="ECO:0000259" key="7">
    <source>
        <dbReference type="Pfam" id="PF20684"/>
    </source>
</evidence>
<feature type="transmembrane region" description="Helical" evidence="6">
    <location>
        <begin position="213"/>
        <end position="235"/>
    </location>
</feature>
<feature type="transmembrane region" description="Helical" evidence="6">
    <location>
        <begin position="49"/>
        <end position="68"/>
    </location>
</feature>
<dbReference type="GO" id="GO:0016020">
    <property type="term" value="C:membrane"/>
    <property type="evidence" value="ECO:0007669"/>
    <property type="project" value="UniProtKB-SubCell"/>
</dbReference>
<feature type="transmembrane region" description="Helical" evidence="6">
    <location>
        <begin position="461"/>
        <end position="480"/>
    </location>
</feature>
<feature type="transmembrane region" description="Helical" evidence="6">
    <location>
        <begin position="486"/>
        <end position="512"/>
    </location>
</feature>
<sequence>MVSGNESFGASLERQSWIHYSIGMAFIFLRMYGRAKRLGGVSNFEADDYLQILAAVLFTVLVALLNIITDGGGSNLYPPELEGTFTQAEIEDRIHGSKIVLVSEQAMLNLIYVLKACVLILYTRLTLNLAAQRLVRWLAMYVALGWTATQITMFAACRPFSGYWAMPPPDPQCTTYENYAILQGWFNIPSDVLMLMIPLPLVFRMKVPWKQKVVLLFVFSLGICVIVAALLTKIFNLTDPYSPTYMLWYIREASVAVYVSNLPLVWPLLREWFPFLRNLKTAGVLPTPSNQATGHRTKQDANMSSGVTVHSTHRGPAPAGVPNSRRHTFEEFGSWLSASDLELQKPARVLRSTASRRHILEEHDDDGPESSAIGEEKSVKRVSLVAEYSVGDGESSMGLSPAPQLSPLETDHGMIDWEYQRQSRFMRRSGATNSTVGHGLLASEERDRSQGAAISLRDRRWFGVGLLASMLGSWFGDTLGLLSRRYIVVIDMLGGPALSLAEYLCSMMLIILDDIP</sequence>
<dbReference type="GeneID" id="73334662"/>
<keyword evidence="4 6" id="KW-0472">Membrane</keyword>
<feature type="transmembrane region" description="Helical" evidence="6">
    <location>
        <begin position="181"/>
        <end position="201"/>
    </location>
</feature>
<dbReference type="AlphaFoldDB" id="A0A9Q8W7F9"/>
<evidence type="ECO:0000313" key="9">
    <source>
        <dbReference type="Proteomes" id="UP000830671"/>
    </source>
</evidence>
<reference evidence="8" key="1">
    <citation type="journal article" date="2021" name="Mol. Plant Microbe Interact.">
        <title>Complete Genome Sequence of the Plant-Pathogenic Fungus Colletotrichum lupini.</title>
        <authorList>
            <person name="Baroncelli R."/>
            <person name="Pensec F."/>
            <person name="Da Lio D."/>
            <person name="Boufleur T."/>
            <person name="Vicente I."/>
            <person name="Sarrocco S."/>
            <person name="Picot A."/>
            <person name="Baraldi E."/>
            <person name="Sukno S."/>
            <person name="Thon M."/>
            <person name="Le Floch G."/>
        </authorList>
    </citation>
    <scope>NUCLEOTIDE SEQUENCE</scope>
    <source>
        <strain evidence="8">IMI 504893</strain>
    </source>
</reference>
<dbReference type="RefSeq" id="XP_049135609.1">
    <property type="nucleotide sequence ID" value="XM_049279652.1"/>
</dbReference>
<feature type="domain" description="Rhodopsin" evidence="7">
    <location>
        <begin position="30"/>
        <end position="270"/>
    </location>
</feature>
<feature type="transmembrane region" description="Helical" evidence="6">
    <location>
        <begin position="106"/>
        <end position="125"/>
    </location>
</feature>
<keyword evidence="3 6" id="KW-1133">Transmembrane helix</keyword>
<dbReference type="Proteomes" id="UP000830671">
    <property type="component" value="Chromosome 1"/>
</dbReference>
<keyword evidence="2 6" id="KW-0812">Transmembrane</keyword>
<feature type="transmembrane region" description="Helical" evidence="6">
    <location>
        <begin position="247"/>
        <end position="269"/>
    </location>
</feature>
<comment type="similarity">
    <text evidence="5">Belongs to the SAT4 family.</text>
</comment>
<dbReference type="InterPro" id="IPR049326">
    <property type="entry name" value="Rhodopsin_dom_fungi"/>
</dbReference>
<evidence type="ECO:0000256" key="6">
    <source>
        <dbReference type="SAM" id="Phobius"/>
    </source>
</evidence>
<feature type="transmembrane region" description="Helical" evidence="6">
    <location>
        <begin position="17"/>
        <end position="33"/>
    </location>
</feature>
<dbReference type="InterPro" id="IPR052337">
    <property type="entry name" value="SAT4-like"/>
</dbReference>
<dbReference type="EMBL" id="CP019471">
    <property type="protein sequence ID" value="UQC73958.1"/>
    <property type="molecule type" value="Genomic_DNA"/>
</dbReference>